<feature type="transmembrane region" description="Helical" evidence="6">
    <location>
        <begin position="108"/>
        <end position="131"/>
    </location>
</feature>
<feature type="transmembrane region" description="Helical" evidence="6">
    <location>
        <begin position="54"/>
        <end position="74"/>
    </location>
</feature>
<evidence type="ECO:0000256" key="2">
    <source>
        <dbReference type="ARBA" id="ARBA00022475"/>
    </source>
</evidence>
<dbReference type="Proteomes" id="UP000029644">
    <property type="component" value="Unassembled WGS sequence"/>
</dbReference>
<evidence type="ECO:0000313" key="9">
    <source>
        <dbReference type="Proteomes" id="UP000029644"/>
    </source>
</evidence>
<dbReference type="AlphaFoldDB" id="A0A090VC86"/>
<sequence>MERLKFGKLQKTILILIILWSFAVIAGLTASVTRAVTMFSIVAIANNLKRPTNIYNTLAISIFVILLLKPLYIFDVGFQLSYMAVFAIVYIDPMIYKLWQPKNKLLDIYWHTITISIAAQFGIAPLLLFYFHQFAGLFLLSSIIIIPPLAIILGLGIVVILMASINILPPFLADFFRYIISGMNYIMSVISQQDSFIFNDIHFTIWHVLTSYLMIFSIIQICKNYKFSILKWALLAVISFQCALIYTNFRKPSNQFVVFHKSRFSMISNTMQNKLSVAHDLDSMALLKNSTIKNYSVGHSINNIEYNKLQSIYLLKNKKLLIVDSLNTYRVKSFNPDYVLLRQSPKINLNRLIDSIHPKYIIADGSNYKSYTKQWKAICKKRKLPFHDTHEKGAFIIEY</sequence>
<dbReference type="PANTHER" id="PTHR30619">
    <property type="entry name" value="DNA INTERNALIZATION/COMPETENCE PROTEIN COMEC/REC2"/>
    <property type="match status" value="1"/>
</dbReference>
<feature type="transmembrane region" description="Helical" evidence="6">
    <location>
        <begin position="137"/>
        <end position="163"/>
    </location>
</feature>
<dbReference type="PANTHER" id="PTHR30619:SF1">
    <property type="entry name" value="RECOMBINATION PROTEIN 2"/>
    <property type="match status" value="1"/>
</dbReference>
<evidence type="ECO:0000256" key="1">
    <source>
        <dbReference type="ARBA" id="ARBA00004651"/>
    </source>
</evidence>
<feature type="transmembrane region" description="Helical" evidence="6">
    <location>
        <begin position="12"/>
        <end position="33"/>
    </location>
</feature>
<reference evidence="8 9" key="1">
    <citation type="journal article" date="2014" name="Genome Announc.">
        <title>Draft Genome Sequences of Marine Flavobacterium Algibacter lectus Strains SS8 and NR4.</title>
        <authorList>
            <person name="Takatani N."/>
            <person name="Nakanishi M."/>
            <person name="Meirelles P."/>
            <person name="Mino S."/>
            <person name="Suda W."/>
            <person name="Oshima K."/>
            <person name="Hattori M."/>
            <person name="Ohkuma M."/>
            <person name="Hosokawa M."/>
            <person name="Miyashita K."/>
            <person name="Thompson F.L."/>
            <person name="Niwa A."/>
            <person name="Sawabe T."/>
            <person name="Sawabe T."/>
        </authorList>
    </citation>
    <scope>NUCLEOTIDE SEQUENCE [LARGE SCALE GENOMIC DNA]</scope>
    <source>
        <strain evidence="8 9">JCM 19300</strain>
    </source>
</reference>
<keyword evidence="4 6" id="KW-1133">Transmembrane helix</keyword>
<evidence type="ECO:0000256" key="6">
    <source>
        <dbReference type="SAM" id="Phobius"/>
    </source>
</evidence>
<feature type="transmembrane region" description="Helical" evidence="6">
    <location>
        <begin position="80"/>
        <end position="96"/>
    </location>
</feature>
<comment type="caution">
    <text evidence="8">The sequence shown here is derived from an EMBL/GenBank/DDBJ whole genome shotgun (WGS) entry which is preliminary data.</text>
</comment>
<comment type="subcellular location">
    <subcellularLocation>
        <location evidence="1">Cell membrane</location>
        <topology evidence="1">Multi-pass membrane protein</topology>
    </subcellularLocation>
</comment>
<organism evidence="8 9">
    <name type="scientific">Algibacter lectus</name>
    <dbReference type="NCBI Taxonomy" id="221126"/>
    <lineage>
        <taxon>Bacteria</taxon>
        <taxon>Pseudomonadati</taxon>
        <taxon>Bacteroidota</taxon>
        <taxon>Flavobacteriia</taxon>
        <taxon>Flavobacteriales</taxon>
        <taxon>Flavobacteriaceae</taxon>
        <taxon>Algibacter</taxon>
    </lineage>
</organism>
<feature type="transmembrane region" description="Helical" evidence="6">
    <location>
        <begin position="203"/>
        <end position="222"/>
    </location>
</feature>
<dbReference type="NCBIfam" id="TIGR00360">
    <property type="entry name" value="ComEC_N-term"/>
    <property type="match status" value="1"/>
</dbReference>
<feature type="domain" description="ComEC/Rec2-related protein" evidence="7">
    <location>
        <begin position="11"/>
        <end position="219"/>
    </location>
</feature>
<name>A0A090VC86_9FLAO</name>
<evidence type="ECO:0000313" key="8">
    <source>
        <dbReference type="EMBL" id="GAL62381.1"/>
    </source>
</evidence>
<evidence type="ECO:0000256" key="5">
    <source>
        <dbReference type="ARBA" id="ARBA00023136"/>
    </source>
</evidence>
<proteinExistence type="predicted"/>
<protein>
    <submittedName>
        <fullName evidence="8">Competence protein</fullName>
    </submittedName>
</protein>
<accession>A0A090VC86</accession>
<dbReference type="EMBL" id="BBNQ01000006">
    <property type="protein sequence ID" value="GAL62381.1"/>
    <property type="molecule type" value="Genomic_DNA"/>
</dbReference>
<evidence type="ECO:0000256" key="3">
    <source>
        <dbReference type="ARBA" id="ARBA00022692"/>
    </source>
</evidence>
<dbReference type="InterPro" id="IPR052159">
    <property type="entry name" value="Competence_DNA_uptake"/>
</dbReference>
<keyword evidence="3 6" id="KW-0812">Transmembrane</keyword>
<evidence type="ECO:0000256" key="4">
    <source>
        <dbReference type="ARBA" id="ARBA00022989"/>
    </source>
</evidence>
<keyword evidence="5 6" id="KW-0472">Membrane</keyword>
<dbReference type="Pfam" id="PF03772">
    <property type="entry name" value="Competence"/>
    <property type="match status" value="1"/>
</dbReference>
<dbReference type="GO" id="GO:0005886">
    <property type="term" value="C:plasma membrane"/>
    <property type="evidence" value="ECO:0007669"/>
    <property type="project" value="UniProtKB-SubCell"/>
</dbReference>
<keyword evidence="2" id="KW-1003">Cell membrane</keyword>
<evidence type="ECO:0000259" key="7">
    <source>
        <dbReference type="Pfam" id="PF03772"/>
    </source>
</evidence>
<dbReference type="InterPro" id="IPR004477">
    <property type="entry name" value="ComEC_N"/>
</dbReference>
<gene>
    <name evidence="8" type="ORF">JCM19300_2434</name>
</gene>
<feature type="transmembrane region" description="Helical" evidence="6">
    <location>
        <begin position="229"/>
        <end position="249"/>
    </location>
</feature>